<keyword evidence="2" id="KW-0813">Transport</keyword>
<evidence type="ECO:0008006" key="5">
    <source>
        <dbReference type="Google" id="ProtNLM"/>
    </source>
</evidence>
<dbReference type="GO" id="GO:0046961">
    <property type="term" value="F:proton-transporting ATPase activity, rotational mechanism"/>
    <property type="evidence" value="ECO:0007669"/>
    <property type="project" value="InterPro"/>
</dbReference>
<keyword evidence="3" id="KW-0406">Ion transport</keyword>
<evidence type="ECO:0000256" key="3">
    <source>
        <dbReference type="ARBA" id="ARBA00023065"/>
    </source>
</evidence>
<accession>X1DZX9</accession>
<comment type="similarity">
    <text evidence="1">Belongs to the V-ATPase D subunit family.</text>
</comment>
<sequence>MLALERAFDHLIELAEKEKQAWLLAIELRMTRRRVNVLEHVIIPELQETIRFIYDKLAEAERDNTSRLMKIADIIRA</sequence>
<protein>
    <recommendedName>
        <fullName evidence="5">V-type ATP synthase subunit D</fullName>
    </recommendedName>
</protein>
<dbReference type="Gene3D" id="1.10.287.3240">
    <property type="match status" value="1"/>
</dbReference>
<evidence type="ECO:0000313" key="4">
    <source>
        <dbReference type="EMBL" id="GAH10459.1"/>
    </source>
</evidence>
<gene>
    <name evidence="4" type="ORF">S01H4_57855</name>
</gene>
<name>X1DZX9_9ZZZZ</name>
<evidence type="ECO:0000256" key="2">
    <source>
        <dbReference type="ARBA" id="ARBA00022448"/>
    </source>
</evidence>
<dbReference type="PANTHER" id="PTHR11671">
    <property type="entry name" value="V-TYPE ATP SYNTHASE SUBUNIT D"/>
    <property type="match status" value="1"/>
</dbReference>
<dbReference type="AlphaFoldDB" id="X1DZX9"/>
<organism evidence="4">
    <name type="scientific">marine sediment metagenome</name>
    <dbReference type="NCBI Taxonomy" id="412755"/>
    <lineage>
        <taxon>unclassified sequences</taxon>
        <taxon>metagenomes</taxon>
        <taxon>ecological metagenomes</taxon>
    </lineage>
</organism>
<proteinExistence type="inferred from homology"/>
<dbReference type="Pfam" id="PF01813">
    <property type="entry name" value="ATP-synt_D"/>
    <property type="match status" value="1"/>
</dbReference>
<comment type="caution">
    <text evidence="4">The sequence shown here is derived from an EMBL/GenBank/DDBJ whole genome shotgun (WGS) entry which is preliminary data.</text>
</comment>
<reference evidence="4" key="1">
    <citation type="journal article" date="2014" name="Front. Microbiol.">
        <title>High frequency of phylogenetically diverse reductive dehalogenase-homologous genes in deep subseafloor sedimentary metagenomes.</title>
        <authorList>
            <person name="Kawai M."/>
            <person name="Futagami T."/>
            <person name="Toyoda A."/>
            <person name="Takaki Y."/>
            <person name="Nishi S."/>
            <person name="Hori S."/>
            <person name="Arai W."/>
            <person name="Tsubouchi T."/>
            <person name="Morono Y."/>
            <person name="Uchiyama I."/>
            <person name="Ito T."/>
            <person name="Fujiyama A."/>
            <person name="Inagaki F."/>
            <person name="Takami H."/>
        </authorList>
    </citation>
    <scope>NUCLEOTIDE SEQUENCE</scope>
    <source>
        <strain evidence="4">Expedition CK06-06</strain>
    </source>
</reference>
<dbReference type="InterPro" id="IPR002699">
    <property type="entry name" value="V_ATPase_D"/>
</dbReference>
<dbReference type="EMBL" id="BART01033728">
    <property type="protein sequence ID" value="GAH10459.1"/>
    <property type="molecule type" value="Genomic_DNA"/>
</dbReference>
<evidence type="ECO:0000256" key="1">
    <source>
        <dbReference type="ARBA" id="ARBA00005850"/>
    </source>
</evidence>